<feature type="signal peptide" evidence="2">
    <location>
        <begin position="1"/>
        <end position="26"/>
    </location>
</feature>
<sequence length="265" mass="29091">MAGLDICRVFVLLVALLAPLLLPSQAFISVPRCFGCREGVHRPQALARPRTSMGSIQSSLESGGEQHLGPLPEPSEDGDIALVADAIAKRVQCVAFDMDQCLVAQHSRGRLSKKNLGGFLSRVTPDFVKLVPELHRRGVKLAVCTHSDKAEYNAVIRPETHVLGEDLVGEVLRASVPEQAAHFFVFAYNPNVRYHILLPLFPHKIGKKKHIRECVRHYGLEGPGNVLLFDDDDVNVRVTEGCLALKVDPATGFTVRALRDKILAL</sequence>
<feature type="chain" id="PRO_5031160498" description="Mitochondrial import inner membrane translocase subunit TIM50" evidence="2">
    <location>
        <begin position="27"/>
        <end position="265"/>
    </location>
</feature>
<gene>
    <name evidence="3" type="ORF">HTEP1355_LOCUS7161</name>
</gene>
<dbReference type="EMBL" id="HBFN01012488">
    <property type="protein sequence ID" value="CAD8792689.1"/>
    <property type="molecule type" value="Transcribed_RNA"/>
</dbReference>
<feature type="compositionally biased region" description="Polar residues" evidence="1">
    <location>
        <begin position="52"/>
        <end position="61"/>
    </location>
</feature>
<protein>
    <recommendedName>
        <fullName evidence="4">Mitochondrial import inner membrane translocase subunit TIM50</fullName>
    </recommendedName>
</protein>
<reference evidence="3" key="1">
    <citation type="submission" date="2021-01" db="EMBL/GenBank/DDBJ databases">
        <authorList>
            <person name="Corre E."/>
            <person name="Pelletier E."/>
            <person name="Niang G."/>
            <person name="Scheremetjew M."/>
            <person name="Finn R."/>
            <person name="Kale V."/>
            <person name="Holt S."/>
            <person name="Cochrane G."/>
            <person name="Meng A."/>
            <person name="Brown T."/>
            <person name="Cohen L."/>
        </authorList>
    </citation>
    <scope>NUCLEOTIDE SEQUENCE</scope>
    <source>
        <strain evidence="3">CCMP443</strain>
    </source>
</reference>
<evidence type="ECO:0008006" key="4">
    <source>
        <dbReference type="Google" id="ProtNLM"/>
    </source>
</evidence>
<evidence type="ECO:0000256" key="2">
    <source>
        <dbReference type="SAM" id="SignalP"/>
    </source>
</evidence>
<dbReference type="InterPro" id="IPR036412">
    <property type="entry name" value="HAD-like_sf"/>
</dbReference>
<feature type="region of interest" description="Disordered" evidence="1">
    <location>
        <begin position="47"/>
        <end position="72"/>
    </location>
</feature>
<organism evidence="3">
    <name type="scientific">Hemiselmis tepida</name>
    <dbReference type="NCBI Taxonomy" id="464990"/>
    <lineage>
        <taxon>Eukaryota</taxon>
        <taxon>Cryptophyceae</taxon>
        <taxon>Cryptomonadales</taxon>
        <taxon>Hemiselmidaceae</taxon>
        <taxon>Hemiselmis</taxon>
    </lineage>
</organism>
<dbReference type="InterPro" id="IPR023214">
    <property type="entry name" value="HAD_sf"/>
</dbReference>
<keyword evidence="2" id="KW-0732">Signal</keyword>
<dbReference type="AlphaFoldDB" id="A0A7S0VPQ5"/>
<dbReference type="SUPFAM" id="SSF56784">
    <property type="entry name" value="HAD-like"/>
    <property type="match status" value="1"/>
</dbReference>
<accession>A0A7S0VPQ5</accession>
<proteinExistence type="predicted"/>
<dbReference type="Gene3D" id="3.40.50.1000">
    <property type="entry name" value="HAD superfamily/HAD-like"/>
    <property type="match status" value="1"/>
</dbReference>
<evidence type="ECO:0000256" key="1">
    <source>
        <dbReference type="SAM" id="MobiDB-lite"/>
    </source>
</evidence>
<evidence type="ECO:0000313" key="3">
    <source>
        <dbReference type="EMBL" id="CAD8792689.1"/>
    </source>
</evidence>
<name>A0A7S0VPQ5_9CRYP</name>